<proteinExistence type="predicted"/>
<dbReference type="Proteomes" id="UP001642409">
    <property type="component" value="Unassembled WGS sequence"/>
</dbReference>
<name>A0ABP1H763_9EUKA</name>
<keyword evidence="3" id="KW-1185">Reference proteome</keyword>
<sequence length="898" mass="97936">MQLNTFSLFGFSLHSQLITDSSINVSILFQVLSGALICILCDIDVQSCNLVFIASGQQISGMIIQPKESFTVQQSFIQFRISSTNSSGLANVINESSVIYIISQCKLTGSNIIQSGSNGYIASVVLVNISLNITQFDICVDSTSRFGKYSVPIFLIGTDSVQCDICDNQSVVYGLCSKILQYSEIVNGMYLCVYPFEYVDNMCVCVTGYMLNETKCINIVEILNNIGVLIENTTNQLMNIIFDEHTTVHQNLSSINNYMSILENNISNFSINISALDNRILGNTTDLQNIIKANSSILEQYIQQNATVLDWRIFNNMSQLNYNINSLNTSLQNLTVQLNYMDNSLQKQNQTNEQQQSTINDLKQQISCIKNQGYDMINGYCVTLYALIDSNFECSQEIFTTIFDIHSVTDYIITSNNFSASYVFSTATVIQNAFIDISDNVYSTTVNPLFQSQSTFTSLKIRFGTQSLNSGSLLLSSSSVSINNMNIISRSSSKLTVNSAQQLNILMSAASSANITNLLVNLSFAPSNGNISLIDNIISELNISGYLVLGTYISTGTVAMIGLTINSAIVTLNQVTFRSTEYNVGNSSSYLFGSAISGNTINMNNIAVILGNSSNFLLLGSISTTSSSYYLFGGIVAYINGNSDINVNNVIYDSYQQFSINYVNNSGFLFGYAQSSFSRFNINNGCLQQNMTSTTTQFNQFGLIGYNSGTSIQNIYVIFYAQAVYVNYFGIIGSQSASYAEVINWIAVVSFSASSRSHIGSIVGVIKSQNFSSQNIVVIGGNISSGLNATSSSYNVGGFIGYQYPDQNTTIENSIVSQMNISGQVYVGGFFGQCNKQLNLISSKIQLVRLSGQNCGIAVGFNGGTYSFSGSSSSQNYINNILQNNCVVLSSTWSAVGC</sequence>
<organism evidence="2 3">
    <name type="scientific">Hexamita inflata</name>
    <dbReference type="NCBI Taxonomy" id="28002"/>
    <lineage>
        <taxon>Eukaryota</taxon>
        <taxon>Metamonada</taxon>
        <taxon>Diplomonadida</taxon>
        <taxon>Hexamitidae</taxon>
        <taxon>Hexamitinae</taxon>
        <taxon>Hexamita</taxon>
    </lineage>
</organism>
<gene>
    <name evidence="2" type="ORF">HINF_LOCUS10088</name>
</gene>
<evidence type="ECO:0000256" key="1">
    <source>
        <dbReference type="SAM" id="Coils"/>
    </source>
</evidence>
<reference evidence="2 3" key="1">
    <citation type="submission" date="2024-07" db="EMBL/GenBank/DDBJ databases">
        <authorList>
            <person name="Akdeniz Z."/>
        </authorList>
    </citation>
    <scope>NUCLEOTIDE SEQUENCE [LARGE SCALE GENOMIC DNA]</scope>
</reference>
<protein>
    <submittedName>
        <fullName evidence="2">Hypothetical_protein</fullName>
    </submittedName>
</protein>
<feature type="coiled-coil region" evidence="1">
    <location>
        <begin position="345"/>
        <end position="372"/>
    </location>
</feature>
<evidence type="ECO:0000313" key="3">
    <source>
        <dbReference type="Proteomes" id="UP001642409"/>
    </source>
</evidence>
<evidence type="ECO:0000313" key="2">
    <source>
        <dbReference type="EMBL" id="CAL5987830.1"/>
    </source>
</evidence>
<comment type="caution">
    <text evidence="2">The sequence shown here is derived from an EMBL/GenBank/DDBJ whole genome shotgun (WGS) entry which is preliminary data.</text>
</comment>
<accession>A0ABP1H763</accession>
<keyword evidence="1" id="KW-0175">Coiled coil</keyword>
<dbReference type="EMBL" id="CAXDID020000021">
    <property type="protein sequence ID" value="CAL5987830.1"/>
    <property type="molecule type" value="Genomic_DNA"/>
</dbReference>